<name>A0A8J4PU27_9MYCE</name>
<dbReference type="Proteomes" id="UP000695562">
    <property type="component" value="Unassembled WGS sequence"/>
</dbReference>
<evidence type="ECO:0008006" key="3">
    <source>
        <dbReference type="Google" id="ProtNLM"/>
    </source>
</evidence>
<organism evidence="1 2">
    <name type="scientific">Polysphondylium violaceum</name>
    <dbReference type="NCBI Taxonomy" id="133409"/>
    <lineage>
        <taxon>Eukaryota</taxon>
        <taxon>Amoebozoa</taxon>
        <taxon>Evosea</taxon>
        <taxon>Eumycetozoa</taxon>
        <taxon>Dictyostelia</taxon>
        <taxon>Dictyosteliales</taxon>
        <taxon>Dictyosteliaceae</taxon>
        <taxon>Polysphondylium</taxon>
    </lineage>
</organism>
<dbReference type="AlphaFoldDB" id="A0A8J4PU27"/>
<accession>A0A8J4PU27</accession>
<reference evidence="1" key="1">
    <citation type="submission" date="2020-01" db="EMBL/GenBank/DDBJ databases">
        <title>Development of genomics and gene disruption for Polysphondylium violaceum indicates a role for the polyketide synthase stlB in stalk morphogenesis.</title>
        <authorList>
            <person name="Narita B."/>
            <person name="Kawabe Y."/>
            <person name="Kin K."/>
            <person name="Saito T."/>
            <person name="Gibbs R."/>
            <person name="Kuspa A."/>
            <person name="Muzny D."/>
            <person name="Queller D."/>
            <person name="Richards S."/>
            <person name="Strassman J."/>
            <person name="Sucgang R."/>
            <person name="Worley K."/>
            <person name="Schaap P."/>
        </authorList>
    </citation>
    <scope>NUCLEOTIDE SEQUENCE</scope>
    <source>
        <strain evidence="1">QSvi11</strain>
    </source>
</reference>
<dbReference type="InterPro" id="IPR051251">
    <property type="entry name" value="STK_FNIP-Repeat"/>
</dbReference>
<comment type="caution">
    <text evidence="1">The sequence shown here is derived from an EMBL/GenBank/DDBJ whole genome shotgun (WGS) entry which is preliminary data.</text>
</comment>
<dbReference type="EMBL" id="AJWJ01000223">
    <property type="protein sequence ID" value="KAF2073145.1"/>
    <property type="molecule type" value="Genomic_DNA"/>
</dbReference>
<dbReference type="PANTHER" id="PTHR32134:SF92">
    <property type="entry name" value="FNIP REPEAT-CONTAINING PROTEIN"/>
    <property type="match status" value="1"/>
</dbReference>
<dbReference type="SUPFAM" id="SSF52058">
    <property type="entry name" value="L domain-like"/>
    <property type="match status" value="1"/>
</dbReference>
<evidence type="ECO:0000313" key="1">
    <source>
        <dbReference type="EMBL" id="KAF2073145.1"/>
    </source>
</evidence>
<keyword evidence="2" id="KW-1185">Reference proteome</keyword>
<gene>
    <name evidence="1" type="ORF">CYY_005534</name>
</gene>
<proteinExistence type="predicted"/>
<evidence type="ECO:0000313" key="2">
    <source>
        <dbReference type="Proteomes" id="UP000695562"/>
    </source>
</evidence>
<protein>
    <recommendedName>
        <fullName evidence="3">FNIP repeat-containing protein</fullName>
    </recommendedName>
</protein>
<sequence length="609" mass="69423">MNTNQLFFSLWRNKHIRNELSKSVQYRDFTITVPISFFCREYDLLSNLVINLGYQLCVVVDDFTYKQEFLNLVSKSCFIQEMVFTEIGNNVIPVGFIPNGVTRVILLDDFKQPSSIILDDQLFPSTLKTLQNNSHSFDYEFPQHHFNQLKELDLFEYDKTLLPSNLKKLKIDTFNITLGKGVIPLGLKEFHVNQIQGSDVGYRLPESITSIRTRCEKVLNILPSRVESLEYHDNISKRLSQDGQSIQHLAYKIPTSSLNGPVFHSSLQNLVYLSLTFDPHTLDSKFDLTKGFLPEKLQVLKLYSFIGDIHPGGIPPTVSDFDISFLGSLKEIKVFVIPKSVNTLKIQFGSVIKIPKECIPLSVTDLTIGAKPDVLISKKCIPLSVVKLNLMRSQITPELKLKHHTKLKSLTISIQRELKSHLFPSSLTHLHISTTTDLYNFFGLEESLLKHTHQLKDLTLPPMFIKAGSIPKSVTRLKLSIFGIDFGLPKNVIPPGVIDLKLCIYNNDGIPLHYIPSSVKRLRLNCSLQSIIDLPNQLEYIDFGKKYIVQKDILFPSTLKHIRNLPEIQSPDLQWPPHLTTLHFSPACYKTFLSRGYKIPQTVKLVNIK</sequence>
<dbReference type="PANTHER" id="PTHR32134">
    <property type="entry name" value="FNIP REPEAT-CONTAINING PROTEIN"/>
    <property type="match status" value="1"/>
</dbReference>